<reference evidence="6" key="1">
    <citation type="submission" date="2007-06" db="EMBL/GenBank/DDBJ databases">
        <title>Complete sequence of Methanococcus aeolicus Nankai-3.</title>
        <authorList>
            <consortium name="US DOE Joint Genome Institute"/>
            <person name="Copeland A."/>
            <person name="Lucas S."/>
            <person name="Lapidus A."/>
            <person name="Barry K."/>
            <person name="Glavina del Rio T."/>
            <person name="Dalin E."/>
            <person name="Tice H."/>
            <person name="Pitluck S."/>
            <person name="Chain P."/>
            <person name="Malfatti S."/>
            <person name="Shin M."/>
            <person name="Vergez L."/>
            <person name="Schmutz J."/>
            <person name="Larimer F."/>
            <person name="Land M."/>
            <person name="Hauser L."/>
            <person name="Kyrpides N."/>
            <person name="Lykidis A."/>
            <person name="Sieprawska-Lupa M."/>
            <person name="Whitman W.B."/>
            <person name="Richardson P."/>
        </authorList>
    </citation>
    <scope>NUCLEOTIDE SEQUENCE [LARGE SCALE GENOMIC DNA]</scope>
    <source>
        <strain evidence="6">Nankai-3</strain>
    </source>
</reference>
<dbReference type="AlphaFoldDB" id="A6UX26"/>
<dbReference type="SUPFAM" id="SSF46785">
    <property type="entry name" value="Winged helix' DNA-binding domain"/>
    <property type="match status" value="1"/>
</dbReference>
<dbReference type="GO" id="GO:0003677">
    <property type="term" value="F:DNA binding"/>
    <property type="evidence" value="ECO:0007669"/>
    <property type="project" value="UniProtKB-KW"/>
</dbReference>
<keyword evidence="7" id="KW-1185">Reference proteome</keyword>
<organism evidence="6 7">
    <name type="scientific">Methanococcus aeolicus (strain ATCC BAA-1280 / DSM 17508 / OCM 812 / Nankai-3)</name>
    <dbReference type="NCBI Taxonomy" id="419665"/>
    <lineage>
        <taxon>Archaea</taxon>
        <taxon>Methanobacteriati</taxon>
        <taxon>Methanobacteriota</taxon>
        <taxon>Methanomada group</taxon>
        <taxon>Methanococci</taxon>
        <taxon>Methanococcales</taxon>
        <taxon>Methanococcaceae</taxon>
        <taxon>Methanococcus</taxon>
    </lineage>
</organism>
<dbReference type="SMART" id="SM00529">
    <property type="entry name" value="HTH_DTXR"/>
    <property type="match status" value="1"/>
</dbReference>
<dbReference type="InterPro" id="IPR022687">
    <property type="entry name" value="HTH_DTXR"/>
</dbReference>
<evidence type="ECO:0000313" key="7">
    <source>
        <dbReference type="Proteomes" id="UP000001106"/>
    </source>
</evidence>
<dbReference type="EMBL" id="CP000743">
    <property type="protein sequence ID" value="ABR57048.1"/>
    <property type="molecule type" value="Genomic_DNA"/>
</dbReference>
<dbReference type="Gene3D" id="1.10.60.10">
    <property type="entry name" value="Iron dependent repressor, metal binding and dimerisation domain"/>
    <property type="match status" value="1"/>
</dbReference>
<proteinExistence type="inferred from homology"/>
<dbReference type="GO" id="GO:0046914">
    <property type="term" value="F:transition metal ion binding"/>
    <property type="evidence" value="ECO:0007669"/>
    <property type="project" value="InterPro"/>
</dbReference>
<dbReference type="Proteomes" id="UP000001106">
    <property type="component" value="Chromosome"/>
</dbReference>
<dbReference type="GeneID" id="5327177"/>
<protein>
    <submittedName>
        <fullName evidence="6">Iron dependent repressor</fullName>
    </submittedName>
</protein>
<dbReference type="Pfam" id="PF02742">
    <property type="entry name" value="Fe_dep_repr_C"/>
    <property type="match status" value="1"/>
</dbReference>
<dbReference type="HOGENOM" id="CLU_069532_4_1_2"/>
<dbReference type="Pfam" id="PF01325">
    <property type="entry name" value="Fe_dep_repress"/>
    <property type="match status" value="1"/>
</dbReference>
<keyword evidence="3" id="KW-0238">DNA-binding</keyword>
<dbReference type="InterPro" id="IPR022689">
    <property type="entry name" value="Iron_dep_repressor"/>
</dbReference>
<dbReference type="Gene3D" id="1.10.10.10">
    <property type="entry name" value="Winged helix-like DNA-binding domain superfamily/Winged helix DNA-binding domain"/>
    <property type="match status" value="1"/>
</dbReference>
<dbReference type="PANTHER" id="PTHR33238">
    <property type="entry name" value="IRON (METAL) DEPENDENT REPRESSOR, DTXR FAMILY"/>
    <property type="match status" value="1"/>
</dbReference>
<dbReference type="STRING" id="419665.Maeo_1472"/>
<dbReference type="PROSITE" id="PS50944">
    <property type="entry name" value="HTH_DTXR"/>
    <property type="match status" value="1"/>
</dbReference>
<evidence type="ECO:0000256" key="1">
    <source>
        <dbReference type="ARBA" id="ARBA00007871"/>
    </source>
</evidence>
<dbReference type="GO" id="GO:0046983">
    <property type="term" value="F:protein dimerization activity"/>
    <property type="evidence" value="ECO:0007669"/>
    <property type="project" value="InterPro"/>
</dbReference>
<evidence type="ECO:0000313" key="6">
    <source>
        <dbReference type="EMBL" id="ABR57048.1"/>
    </source>
</evidence>
<dbReference type="GO" id="GO:0003700">
    <property type="term" value="F:DNA-binding transcription factor activity"/>
    <property type="evidence" value="ECO:0007669"/>
    <property type="project" value="InterPro"/>
</dbReference>
<evidence type="ECO:0000256" key="2">
    <source>
        <dbReference type="ARBA" id="ARBA00023015"/>
    </source>
</evidence>
<dbReference type="InterPro" id="IPR036421">
    <property type="entry name" value="Fe_dep_repressor_sf"/>
</dbReference>
<name>A6UX26_META3</name>
<evidence type="ECO:0000256" key="3">
    <source>
        <dbReference type="ARBA" id="ARBA00023125"/>
    </source>
</evidence>
<dbReference type="OrthoDB" id="24735at2157"/>
<dbReference type="KEGG" id="mae:Maeo_1472"/>
<gene>
    <name evidence="6" type="ordered locus">Maeo_1472</name>
</gene>
<dbReference type="InterPro" id="IPR050536">
    <property type="entry name" value="DtxR_MntR_Metal-Reg"/>
</dbReference>
<dbReference type="InterPro" id="IPR001367">
    <property type="entry name" value="Fe_dep_repressor"/>
</dbReference>
<keyword evidence="2" id="KW-0805">Transcription regulation</keyword>
<dbReference type="PANTHER" id="PTHR33238:SF7">
    <property type="entry name" value="IRON-DEPENDENT TRANSCRIPTIONAL REGULATOR"/>
    <property type="match status" value="1"/>
</dbReference>
<comment type="similarity">
    <text evidence="1">Belongs to the DtxR/MntR family.</text>
</comment>
<dbReference type="eggNOG" id="arCOG02099">
    <property type="taxonomic scope" value="Archaea"/>
</dbReference>
<feature type="domain" description="HTH dtxR-type" evidence="5">
    <location>
        <begin position="1"/>
        <end position="64"/>
    </location>
</feature>
<dbReference type="InterPro" id="IPR036390">
    <property type="entry name" value="WH_DNA-bd_sf"/>
</dbReference>
<evidence type="ECO:0000259" key="5">
    <source>
        <dbReference type="PROSITE" id="PS50944"/>
    </source>
</evidence>
<accession>A6UX26</accession>
<dbReference type="RefSeq" id="WP_011974180.1">
    <property type="nucleotide sequence ID" value="NC_009635.1"/>
</dbReference>
<dbReference type="SUPFAM" id="SSF47979">
    <property type="entry name" value="Iron-dependent repressor protein, dimerization domain"/>
    <property type="match status" value="1"/>
</dbReference>
<dbReference type="InterPro" id="IPR036388">
    <property type="entry name" value="WH-like_DNA-bd_sf"/>
</dbReference>
<sequence>MISSNIEDYLETIYLFIKKNDRPIRTTELAQLLNINPSAITSMAKKLHSKEYILYEPYIGIRLTEKGKEVAKKIIRKHKIIESFLRDYLKLDEKKASEEACKIEHVISDETITKLYNYMNESKKSKI</sequence>
<keyword evidence="4" id="KW-0804">Transcription</keyword>
<evidence type="ECO:0000256" key="4">
    <source>
        <dbReference type="ARBA" id="ARBA00023163"/>
    </source>
</evidence>